<name>A0A834MXH1_VESGE</name>
<dbReference type="PANTHER" id="PTHR12243:SF60">
    <property type="entry name" value="SI:CH211-15D5.12-RELATED"/>
    <property type="match status" value="1"/>
</dbReference>
<dbReference type="SMART" id="SM00595">
    <property type="entry name" value="MADF"/>
    <property type="match status" value="1"/>
</dbReference>
<dbReference type="InterPro" id="IPR039353">
    <property type="entry name" value="TF_Adf1"/>
</dbReference>
<dbReference type="InterPro" id="IPR006578">
    <property type="entry name" value="MADF-dom"/>
</dbReference>
<dbReference type="PROSITE" id="PS51029">
    <property type="entry name" value="MADF"/>
    <property type="match status" value="1"/>
</dbReference>
<organism evidence="2 3">
    <name type="scientific">Vespula germanica</name>
    <name type="common">German yellow jacket</name>
    <name type="synonym">Paravespula germanica</name>
    <dbReference type="NCBI Taxonomy" id="30212"/>
    <lineage>
        <taxon>Eukaryota</taxon>
        <taxon>Metazoa</taxon>
        <taxon>Ecdysozoa</taxon>
        <taxon>Arthropoda</taxon>
        <taxon>Hexapoda</taxon>
        <taxon>Insecta</taxon>
        <taxon>Pterygota</taxon>
        <taxon>Neoptera</taxon>
        <taxon>Endopterygota</taxon>
        <taxon>Hymenoptera</taxon>
        <taxon>Apocrita</taxon>
        <taxon>Aculeata</taxon>
        <taxon>Vespoidea</taxon>
        <taxon>Vespidae</taxon>
        <taxon>Vespinae</taxon>
        <taxon>Vespula</taxon>
    </lineage>
</organism>
<accession>A0A834MXH1</accession>
<dbReference type="GO" id="GO:0005634">
    <property type="term" value="C:nucleus"/>
    <property type="evidence" value="ECO:0007669"/>
    <property type="project" value="TreeGrafter"/>
</dbReference>
<proteinExistence type="predicted"/>
<dbReference type="GO" id="GO:0006357">
    <property type="term" value="P:regulation of transcription by RNA polymerase II"/>
    <property type="evidence" value="ECO:0007669"/>
    <property type="project" value="TreeGrafter"/>
</dbReference>
<feature type="domain" description="MADF" evidence="1">
    <location>
        <begin position="25"/>
        <end position="116"/>
    </location>
</feature>
<keyword evidence="3" id="KW-1185">Reference proteome</keyword>
<sequence length="351" mass="40598">MSDHNQCCNTFDNFEKESVKESDELLIDAVRAYPHLYNHKDPNFKNHLMKKNSWKEIALTVNIPVSKCQIRWIRLRERFGKEKRQRELDLKNGNAISQRNIFIYYETMSFLNDHIKRRRSYTNVSNLKRPKMIEVKANKSHTCISLSDSSSTIKKDDQKMNLSMDSTIIKSTESPVFKTTSQFSNIIDEIPIEPCANFLTSFKQNFISGTVPASSSMTSLKNGHLSLTGPLRHFSDLPHNLHKSDESMRNSILSMRESTSSPAATIFQTTPFSRRPPFKKKNNSVELESSLVLLCQTMHQRLLDNHNSEVTDSSDEIFAKLIVNQLERLPLHEKQKRQQAIIQILYEPYNS</sequence>
<dbReference type="GO" id="GO:0005667">
    <property type="term" value="C:transcription regulator complex"/>
    <property type="evidence" value="ECO:0007669"/>
    <property type="project" value="TreeGrafter"/>
</dbReference>
<dbReference type="Proteomes" id="UP000617340">
    <property type="component" value="Unassembled WGS sequence"/>
</dbReference>
<dbReference type="PANTHER" id="PTHR12243">
    <property type="entry name" value="MADF DOMAIN TRANSCRIPTION FACTOR"/>
    <property type="match status" value="1"/>
</dbReference>
<comment type="caution">
    <text evidence="2">The sequence shown here is derived from an EMBL/GenBank/DDBJ whole genome shotgun (WGS) entry which is preliminary data.</text>
</comment>
<protein>
    <recommendedName>
        <fullName evidence="1">MADF domain-containing protein</fullName>
    </recommendedName>
</protein>
<evidence type="ECO:0000259" key="1">
    <source>
        <dbReference type="PROSITE" id="PS51029"/>
    </source>
</evidence>
<dbReference type="Pfam" id="PF10545">
    <property type="entry name" value="MADF_DNA_bdg"/>
    <property type="match status" value="1"/>
</dbReference>
<dbReference type="EMBL" id="JACSDZ010000014">
    <property type="protein sequence ID" value="KAF7387304.1"/>
    <property type="molecule type" value="Genomic_DNA"/>
</dbReference>
<gene>
    <name evidence="2" type="ORF">HZH68_012981</name>
</gene>
<evidence type="ECO:0000313" key="3">
    <source>
        <dbReference type="Proteomes" id="UP000617340"/>
    </source>
</evidence>
<reference evidence="2" key="1">
    <citation type="journal article" date="2020" name="G3 (Bethesda)">
        <title>High-Quality Assemblies for Three Invasive Social Wasps from the &lt;i&gt;Vespula&lt;/i&gt; Genus.</title>
        <authorList>
            <person name="Harrop T.W.R."/>
            <person name="Guhlin J."/>
            <person name="McLaughlin G.M."/>
            <person name="Permina E."/>
            <person name="Stockwell P."/>
            <person name="Gilligan J."/>
            <person name="Le Lec M.F."/>
            <person name="Gruber M.A.M."/>
            <person name="Quinn O."/>
            <person name="Lovegrove M."/>
            <person name="Duncan E.J."/>
            <person name="Remnant E.J."/>
            <person name="Van Eeckhoven J."/>
            <person name="Graham B."/>
            <person name="Knapp R.A."/>
            <person name="Langford K.W."/>
            <person name="Kronenberg Z."/>
            <person name="Press M.O."/>
            <person name="Eacker S.M."/>
            <person name="Wilson-Rankin E.E."/>
            <person name="Purcell J."/>
            <person name="Lester P.J."/>
            <person name="Dearden P.K."/>
        </authorList>
    </citation>
    <scope>NUCLEOTIDE SEQUENCE</scope>
    <source>
        <strain evidence="2">Linc-1</strain>
    </source>
</reference>
<evidence type="ECO:0000313" key="2">
    <source>
        <dbReference type="EMBL" id="KAF7387304.1"/>
    </source>
</evidence>
<dbReference type="AlphaFoldDB" id="A0A834MXH1"/>